<feature type="region of interest" description="Disordered" evidence="16">
    <location>
        <begin position="662"/>
        <end position="682"/>
    </location>
</feature>
<proteinExistence type="predicted"/>
<dbReference type="PROSITE" id="PS50894">
    <property type="entry name" value="HPT"/>
    <property type="match status" value="1"/>
</dbReference>
<dbReference type="SMART" id="SM00448">
    <property type="entry name" value="REC"/>
    <property type="match status" value="2"/>
</dbReference>
<dbReference type="PANTHER" id="PTHR45339">
    <property type="entry name" value="HYBRID SIGNAL TRANSDUCTION HISTIDINE KINASE J"/>
    <property type="match status" value="1"/>
</dbReference>
<dbReference type="CDD" id="cd00082">
    <property type="entry name" value="HisKA"/>
    <property type="match status" value="1"/>
</dbReference>
<feature type="region of interest" description="Disordered" evidence="16">
    <location>
        <begin position="852"/>
        <end position="887"/>
    </location>
</feature>
<dbReference type="PANTHER" id="PTHR45339:SF1">
    <property type="entry name" value="HYBRID SIGNAL TRANSDUCTION HISTIDINE KINASE J"/>
    <property type="match status" value="1"/>
</dbReference>
<dbReference type="SMART" id="SM00304">
    <property type="entry name" value="HAMP"/>
    <property type="match status" value="1"/>
</dbReference>
<dbReference type="InterPro" id="IPR036890">
    <property type="entry name" value="HATPase_C_sf"/>
</dbReference>
<evidence type="ECO:0000259" key="21">
    <source>
        <dbReference type="PROSITE" id="PS50894"/>
    </source>
</evidence>
<dbReference type="SMART" id="SM00073">
    <property type="entry name" value="HPT"/>
    <property type="match status" value="1"/>
</dbReference>
<dbReference type="Pfam" id="PF17152">
    <property type="entry name" value="CHASE8"/>
    <property type="match status" value="1"/>
</dbReference>
<gene>
    <name evidence="22" type="ORF">GCM10011572_49300</name>
</gene>
<dbReference type="Pfam" id="PF01627">
    <property type="entry name" value="Hpt"/>
    <property type="match status" value="1"/>
</dbReference>
<keyword evidence="8" id="KW-0547">Nucleotide-binding</keyword>
<evidence type="ECO:0000259" key="18">
    <source>
        <dbReference type="PROSITE" id="PS50109"/>
    </source>
</evidence>
<evidence type="ECO:0000256" key="13">
    <source>
        <dbReference type="ARBA" id="ARBA00023136"/>
    </source>
</evidence>
<dbReference type="InterPro" id="IPR004358">
    <property type="entry name" value="Sig_transdc_His_kin-like_C"/>
</dbReference>
<dbReference type="SMART" id="SM00387">
    <property type="entry name" value="HATPase_c"/>
    <property type="match status" value="1"/>
</dbReference>
<feature type="domain" description="HPt" evidence="21">
    <location>
        <begin position="932"/>
        <end position="1025"/>
    </location>
</feature>
<keyword evidence="6" id="KW-0808">Transferase</keyword>
<evidence type="ECO:0000256" key="14">
    <source>
        <dbReference type="PROSITE-ProRule" id="PRU00110"/>
    </source>
</evidence>
<dbReference type="InterPro" id="IPR001789">
    <property type="entry name" value="Sig_transdc_resp-reg_receiver"/>
</dbReference>
<dbReference type="SMART" id="SM00388">
    <property type="entry name" value="HisKA"/>
    <property type="match status" value="1"/>
</dbReference>
<feature type="modified residue" description="4-aspartylphosphate" evidence="15">
    <location>
        <position position="587"/>
    </location>
</feature>
<dbReference type="CDD" id="cd06225">
    <property type="entry name" value="HAMP"/>
    <property type="match status" value="1"/>
</dbReference>
<dbReference type="Proteomes" id="UP000622638">
    <property type="component" value="Unassembled WGS sequence"/>
</dbReference>
<feature type="compositionally biased region" description="Low complexity" evidence="16">
    <location>
        <begin position="852"/>
        <end position="870"/>
    </location>
</feature>
<dbReference type="InterPro" id="IPR011006">
    <property type="entry name" value="CheY-like_superfamily"/>
</dbReference>
<dbReference type="Gene3D" id="1.10.287.130">
    <property type="match status" value="1"/>
</dbReference>
<dbReference type="PROSITE" id="PS50110">
    <property type="entry name" value="RESPONSE_REGULATORY"/>
    <property type="match status" value="2"/>
</dbReference>
<dbReference type="CDD" id="cd00088">
    <property type="entry name" value="HPT"/>
    <property type="match status" value="1"/>
</dbReference>
<evidence type="ECO:0000256" key="6">
    <source>
        <dbReference type="ARBA" id="ARBA00022679"/>
    </source>
</evidence>
<dbReference type="SUPFAM" id="SSF158472">
    <property type="entry name" value="HAMP domain-like"/>
    <property type="match status" value="1"/>
</dbReference>
<keyword evidence="13 17" id="KW-0472">Membrane</keyword>
<dbReference type="Gene3D" id="3.40.50.2300">
    <property type="match status" value="2"/>
</dbReference>
<dbReference type="Gene3D" id="1.20.120.160">
    <property type="entry name" value="HPT domain"/>
    <property type="match status" value="1"/>
</dbReference>
<feature type="transmembrane region" description="Helical" evidence="17">
    <location>
        <begin position="20"/>
        <end position="42"/>
    </location>
</feature>
<evidence type="ECO:0000313" key="23">
    <source>
        <dbReference type="Proteomes" id="UP000622638"/>
    </source>
</evidence>
<comment type="caution">
    <text evidence="22">The sequence shown here is derived from an EMBL/GenBank/DDBJ whole genome shotgun (WGS) entry which is preliminary data.</text>
</comment>
<dbReference type="Gene3D" id="6.10.340.10">
    <property type="match status" value="1"/>
</dbReference>
<protein>
    <recommendedName>
        <fullName evidence="3">histidine kinase</fullName>
        <ecNumber evidence="3">2.7.13.3</ecNumber>
    </recommendedName>
</protein>
<dbReference type="InterPro" id="IPR008207">
    <property type="entry name" value="Sig_transdc_His_kin_Hpt_dom"/>
</dbReference>
<dbReference type="SUPFAM" id="SSF52172">
    <property type="entry name" value="CheY-like"/>
    <property type="match status" value="2"/>
</dbReference>
<evidence type="ECO:0000256" key="17">
    <source>
        <dbReference type="SAM" id="Phobius"/>
    </source>
</evidence>
<evidence type="ECO:0000259" key="20">
    <source>
        <dbReference type="PROSITE" id="PS50885"/>
    </source>
</evidence>
<dbReference type="InterPro" id="IPR036097">
    <property type="entry name" value="HisK_dim/P_sf"/>
</dbReference>
<dbReference type="Pfam" id="PF00072">
    <property type="entry name" value="Response_reg"/>
    <property type="match status" value="2"/>
</dbReference>
<feature type="domain" description="Response regulatory" evidence="19">
    <location>
        <begin position="686"/>
        <end position="806"/>
    </location>
</feature>
<keyword evidence="4" id="KW-1003">Cell membrane</keyword>
<feature type="domain" description="Response regulatory" evidence="19">
    <location>
        <begin position="533"/>
        <end position="654"/>
    </location>
</feature>
<dbReference type="Pfam" id="PF00672">
    <property type="entry name" value="HAMP"/>
    <property type="match status" value="1"/>
</dbReference>
<dbReference type="PROSITE" id="PS50109">
    <property type="entry name" value="HIS_KIN"/>
    <property type="match status" value="1"/>
</dbReference>
<dbReference type="SUPFAM" id="SSF47226">
    <property type="entry name" value="Histidine-containing phosphotransfer domain, HPT domain"/>
    <property type="match status" value="1"/>
</dbReference>
<feature type="modified residue" description="4-aspartylphosphate" evidence="15">
    <location>
        <position position="735"/>
    </location>
</feature>
<evidence type="ECO:0000256" key="3">
    <source>
        <dbReference type="ARBA" id="ARBA00012438"/>
    </source>
</evidence>
<dbReference type="SUPFAM" id="SSF47384">
    <property type="entry name" value="Homodimeric domain of signal transducing histidine kinase"/>
    <property type="match status" value="1"/>
</dbReference>
<dbReference type="SUPFAM" id="SSF55874">
    <property type="entry name" value="ATPase domain of HSP90 chaperone/DNA topoisomerase II/histidine kinase"/>
    <property type="match status" value="1"/>
</dbReference>
<dbReference type="InterPro" id="IPR003661">
    <property type="entry name" value="HisK_dim/P_dom"/>
</dbReference>
<comment type="catalytic activity">
    <reaction evidence="1">
        <text>ATP + protein L-histidine = ADP + protein N-phospho-L-histidine.</text>
        <dbReference type="EC" id="2.7.13.3"/>
    </reaction>
</comment>
<comment type="subcellular location">
    <subcellularLocation>
        <location evidence="2">Cell membrane</location>
        <topology evidence="2">Multi-pass membrane protein</topology>
    </subcellularLocation>
</comment>
<feature type="compositionally biased region" description="Pro residues" evidence="16">
    <location>
        <begin position="871"/>
        <end position="887"/>
    </location>
</feature>
<dbReference type="EC" id="2.7.13.3" evidence="3"/>
<evidence type="ECO:0000256" key="5">
    <source>
        <dbReference type="ARBA" id="ARBA00022553"/>
    </source>
</evidence>
<dbReference type="PROSITE" id="PS50885">
    <property type="entry name" value="HAMP"/>
    <property type="match status" value="1"/>
</dbReference>
<keyword evidence="10" id="KW-0067">ATP-binding</keyword>
<evidence type="ECO:0000256" key="7">
    <source>
        <dbReference type="ARBA" id="ARBA00022692"/>
    </source>
</evidence>
<accession>A0ABQ1LDQ6</accession>
<evidence type="ECO:0000256" key="9">
    <source>
        <dbReference type="ARBA" id="ARBA00022777"/>
    </source>
</evidence>
<dbReference type="PRINTS" id="PR00344">
    <property type="entry name" value="BCTRLSENSOR"/>
</dbReference>
<dbReference type="CDD" id="cd17546">
    <property type="entry name" value="REC_hyHK_CKI1_RcsC-like"/>
    <property type="match status" value="1"/>
</dbReference>
<dbReference type="CDD" id="cd00156">
    <property type="entry name" value="REC"/>
    <property type="match status" value="1"/>
</dbReference>
<keyword evidence="12" id="KW-0902">Two-component regulatory system</keyword>
<feature type="compositionally biased region" description="Basic residues" evidence="16">
    <location>
        <begin position="672"/>
        <end position="682"/>
    </location>
</feature>
<dbReference type="InterPro" id="IPR003594">
    <property type="entry name" value="HATPase_dom"/>
</dbReference>
<keyword evidence="5 15" id="KW-0597">Phosphoprotein</keyword>
<dbReference type="EMBL" id="BMKG01000031">
    <property type="protein sequence ID" value="GGC21995.1"/>
    <property type="molecule type" value="Genomic_DNA"/>
</dbReference>
<evidence type="ECO:0000256" key="4">
    <source>
        <dbReference type="ARBA" id="ARBA00022475"/>
    </source>
</evidence>
<evidence type="ECO:0000256" key="1">
    <source>
        <dbReference type="ARBA" id="ARBA00000085"/>
    </source>
</evidence>
<feature type="modified residue" description="Phosphohistidine" evidence="14">
    <location>
        <position position="971"/>
    </location>
</feature>
<keyword evidence="11 17" id="KW-1133">Transmembrane helix</keyword>
<sequence length="1030" mass="109508">MARDMLNFERSGLSRKLTIISVLSTGSALLLVFAAFALTSLFSHTEYQAKQLTSLADVIGVNSVAPLLFADRVTAEQALAALAVQDDVTRAALFDRNGQLFASYPVRPGTPPTALTAQQMAALALPPASSLSWTAHFKAYLPGPMRLYRPVQAAGHVIGAVMIESSMGQMWFDMLKSLGITALATGVSFVVALSLAGRFRGSIAQPIAELIAAARCVTTSQTYAQVQHERSDELGTLIDSFNDMLAQIEHRDSKLAQYRDQLERQVSVRTEQLEKAKNAAEAASQAKSAFLANMSHEIRTPMNGVLGMTELLLGTALTDQQRHYTSMVQRSGEHLLVIINDILDFSKVEAGKLTVEYIHFNFRELLDDIDYVFSPQAEAKGLDLEFAIAPDIPVAICGDPNRLRQVIVNLLGNAIKFTDTGRVTVRVNVIGEDAQAVRLKLEVQDTGVGVSREARGRIFDSFSQADGSTTRKHGGTGLGLAISKQLVELMGGTIGVDNALTGGSIFWFTVQFDKRRVDADEASFHQKTTKGLRALIVDPQADSRAALEKLLGRWHLKSDSAATAEQCLAMLRSAIACGQPYDVALLDMDLPQLSGLTLAADIKADPATAAVRVLLLSTERNAADTVQRREAGVAFQLVKPARECDLYDCIVTPLRASEGIRTASPQAPSAGRGHRPGQRRAPRRHKVLLAEDNPVNVEVASAMLEGLGLQVVRACNGEEALAAVRQGEFDLVLMDCQMPVMDGMAATAEIRRHEQQQGRARQLPIIAITANALQGDRETCLAAGMDDYLSKPFTQQTLSDTLARWIALPRAAAVHHGDRDDGLRPPPLQPLPAMAVPHVRAPVLAAAAAASGRPATAPPAQGKARAATAPAPAPAPAAPAPAAPAPAPAATATATAAPAPATAAAAVAAPVASGAINRHALDAIRALNADKGEALVQRVINAFVADTPAHLQTLRTALTEGDTAAVRRAAHSLKSSSANVGADTLAQLCKDMEQLGRNDTTSGAAPLLTGMEREFHAVRKSLGAILVKEM</sequence>
<organism evidence="22 23">
    <name type="scientific">Pseudoduganella buxea</name>
    <dbReference type="NCBI Taxonomy" id="1949069"/>
    <lineage>
        <taxon>Bacteria</taxon>
        <taxon>Pseudomonadati</taxon>
        <taxon>Pseudomonadota</taxon>
        <taxon>Betaproteobacteria</taxon>
        <taxon>Burkholderiales</taxon>
        <taxon>Oxalobacteraceae</taxon>
        <taxon>Telluria group</taxon>
        <taxon>Pseudoduganella</taxon>
    </lineage>
</organism>
<evidence type="ECO:0000256" key="2">
    <source>
        <dbReference type="ARBA" id="ARBA00004651"/>
    </source>
</evidence>
<dbReference type="CDD" id="cd16922">
    <property type="entry name" value="HATPase_EvgS-ArcB-TorS-like"/>
    <property type="match status" value="1"/>
</dbReference>
<evidence type="ECO:0000259" key="19">
    <source>
        <dbReference type="PROSITE" id="PS50110"/>
    </source>
</evidence>
<evidence type="ECO:0000256" key="12">
    <source>
        <dbReference type="ARBA" id="ARBA00023012"/>
    </source>
</evidence>
<evidence type="ECO:0000256" key="10">
    <source>
        <dbReference type="ARBA" id="ARBA00022840"/>
    </source>
</evidence>
<dbReference type="Pfam" id="PF02518">
    <property type="entry name" value="HATPase_c"/>
    <property type="match status" value="1"/>
</dbReference>
<evidence type="ECO:0000256" key="15">
    <source>
        <dbReference type="PROSITE-ProRule" id="PRU00169"/>
    </source>
</evidence>
<reference evidence="23" key="1">
    <citation type="journal article" date="2019" name="Int. J. Syst. Evol. Microbiol.">
        <title>The Global Catalogue of Microorganisms (GCM) 10K type strain sequencing project: providing services to taxonomists for standard genome sequencing and annotation.</title>
        <authorList>
            <consortium name="The Broad Institute Genomics Platform"/>
            <consortium name="The Broad Institute Genome Sequencing Center for Infectious Disease"/>
            <person name="Wu L."/>
            <person name="Ma J."/>
        </authorList>
    </citation>
    <scope>NUCLEOTIDE SEQUENCE [LARGE SCALE GENOMIC DNA]</scope>
    <source>
        <strain evidence="23">CGMCC 1.15931</strain>
    </source>
</reference>
<dbReference type="InterPro" id="IPR036641">
    <property type="entry name" value="HPT_dom_sf"/>
</dbReference>
<feature type="domain" description="HAMP" evidence="20">
    <location>
        <begin position="201"/>
        <end position="253"/>
    </location>
</feature>
<name>A0ABQ1LDQ6_9BURK</name>
<keyword evidence="9" id="KW-0418">Kinase</keyword>
<evidence type="ECO:0000256" key="8">
    <source>
        <dbReference type="ARBA" id="ARBA00022741"/>
    </source>
</evidence>
<evidence type="ECO:0000256" key="11">
    <source>
        <dbReference type="ARBA" id="ARBA00022989"/>
    </source>
</evidence>
<dbReference type="Pfam" id="PF00512">
    <property type="entry name" value="HisKA"/>
    <property type="match status" value="1"/>
</dbReference>
<keyword evidence="23" id="KW-1185">Reference proteome</keyword>
<evidence type="ECO:0000256" key="16">
    <source>
        <dbReference type="SAM" id="MobiDB-lite"/>
    </source>
</evidence>
<dbReference type="InterPro" id="IPR033417">
    <property type="entry name" value="CHASE8"/>
</dbReference>
<evidence type="ECO:0000313" key="22">
    <source>
        <dbReference type="EMBL" id="GGC21995.1"/>
    </source>
</evidence>
<dbReference type="Gene3D" id="3.30.565.10">
    <property type="entry name" value="Histidine kinase-like ATPase, C-terminal domain"/>
    <property type="match status" value="1"/>
</dbReference>
<keyword evidence="7 17" id="KW-0812">Transmembrane</keyword>
<dbReference type="InterPro" id="IPR003660">
    <property type="entry name" value="HAMP_dom"/>
</dbReference>
<dbReference type="InterPro" id="IPR005467">
    <property type="entry name" value="His_kinase_dom"/>
</dbReference>
<feature type="domain" description="Histidine kinase" evidence="18">
    <location>
        <begin position="293"/>
        <end position="514"/>
    </location>
</feature>